<dbReference type="EMBL" id="CP041150">
    <property type="protein sequence ID" value="QDF71862.1"/>
    <property type="molecule type" value="Genomic_DNA"/>
</dbReference>
<protein>
    <submittedName>
        <fullName evidence="1">DUF2744 domain-containing protein</fullName>
    </submittedName>
</protein>
<dbReference type="InterPro" id="IPR021226">
    <property type="entry name" value="Phage_gene29"/>
</dbReference>
<name>A0AB73U581_MYCCH</name>
<dbReference type="AlphaFoldDB" id="A0AB73U581"/>
<gene>
    <name evidence="1" type="ORF">FJK96_18020</name>
</gene>
<organism evidence="1 2">
    <name type="scientific">Mycobacteroides chelonae</name>
    <name type="common">Mycobacterium chelonae</name>
    <dbReference type="NCBI Taxonomy" id="1774"/>
    <lineage>
        <taxon>Bacteria</taxon>
        <taxon>Bacillati</taxon>
        <taxon>Actinomycetota</taxon>
        <taxon>Actinomycetes</taxon>
        <taxon>Mycobacteriales</taxon>
        <taxon>Mycobacteriaceae</taxon>
        <taxon>Mycobacteroides</taxon>
    </lineage>
</organism>
<sequence>MASPARKLMNPPNYKLTREQAIEINDVIEELYQAALDGIGPGGQTLGMLPDLLKSWCFHYALAGVRVVPEKALIKRRPYRDQTGMFKGAHEWVSIDTPDDPQDEAEQVAKEIEELLIERAGSLSAGVRDRLVNRLQELGGATRTFTPDDNPEGTAQ</sequence>
<proteinExistence type="predicted"/>
<accession>A0AB73U581</accession>
<evidence type="ECO:0000313" key="1">
    <source>
        <dbReference type="EMBL" id="QDF71862.1"/>
    </source>
</evidence>
<reference evidence="1 2" key="1">
    <citation type="submission" date="2019-06" db="EMBL/GenBank/DDBJ databases">
        <title>Whole geneome sequnce of Mycobacteroides chelonae M77 isolated from bovine milk from Meghalaya, India.</title>
        <authorList>
            <person name="Vise E."/>
            <person name="Das S."/>
            <person name="Garg A."/>
            <person name="Ghatak S."/>
            <person name="Shakuntala I."/>
            <person name="Milton A.A.P."/>
            <person name="Karam A."/>
            <person name="Sanjukta R."/>
            <person name="Puro K."/>
            <person name="Sen A."/>
        </authorList>
    </citation>
    <scope>NUCLEOTIDE SEQUENCE [LARGE SCALE GENOMIC DNA]</scope>
    <source>
        <strain evidence="1 2">M77</strain>
    </source>
</reference>
<dbReference type="Pfam" id="PF10910">
    <property type="entry name" value="Phage_gene29"/>
    <property type="match status" value="1"/>
</dbReference>
<dbReference type="Proteomes" id="UP000317728">
    <property type="component" value="Chromosome"/>
</dbReference>
<evidence type="ECO:0000313" key="2">
    <source>
        <dbReference type="Proteomes" id="UP000317728"/>
    </source>
</evidence>